<sequence length="53" mass="6277">MARKVLEGADLVARHRRHHRACRHEWQLISDEVDEFGGVRLFECHKCGHVHFT</sequence>
<dbReference type="Proteomes" id="UP001240447">
    <property type="component" value="Unassembled WGS sequence"/>
</dbReference>
<accession>A0ABT9NJQ8</accession>
<dbReference type="RefSeq" id="WP_181641944.1">
    <property type="nucleotide sequence ID" value="NZ_CCXJ01000300.1"/>
</dbReference>
<gene>
    <name evidence="1" type="ORF">J2S59_000450</name>
</gene>
<evidence type="ECO:0000313" key="1">
    <source>
        <dbReference type="EMBL" id="MDP9820641.1"/>
    </source>
</evidence>
<comment type="caution">
    <text evidence="1">The sequence shown here is derived from an EMBL/GenBank/DDBJ whole genome shotgun (WGS) entry which is preliminary data.</text>
</comment>
<protein>
    <submittedName>
        <fullName evidence="1">Uncharacterized protein</fullName>
    </submittedName>
</protein>
<organism evidence="1 2">
    <name type="scientific">Nocardioides massiliensis</name>
    <dbReference type="NCBI Taxonomy" id="1325935"/>
    <lineage>
        <taxon>Bacteria</taxon>
        <taxon>Bacillati</taxon>
        <taxon>Actinomycetota</taxon>
        <taxon>Actinomycetes</taxon>
        <taxon>Propionibacteriales</taxon>
        <taxon>Nocardioidaceae</taxon>
        <taxon>Nocardioides</taxon>
    </lineage>
</organism>
<dbReference type="EMBL" id="JAUSQM010000001">
    <property type="protein sequence ID" value="MDP9820641.1"/>
    <property type="molecule type" value="Genomic_DNA"/>
</dbReference>
<proteinExistence type="predicted"/>
<evidence type="ECO:0000313" key="2">
    <source>
        <dbReference type="Proteomes" id="UP001240447"/>
    </source>
</evidence>
<name>A0ABT9NJQ8_9ACTN</name>
<keyword evidence="2" id="KW-1185">Reference proteome</keyword>
<reference evidence="1 2" key="1">
    <citation type="submission" date="2023-07" db="EMBL/GenBank/DDBJ databases">
        <title>Sequencing the genomes of 1000 actinobacteria strains.</title>
        <authorList>
            <person name="Klenk H.-P."/>
        </authorList>
    </citation>
    <scope>NUCLEOTIDE SEQUENCE [LARGE SCALE GENOMIC DNA]</scope>
    <source>
        <strain evidence="1 2">GD13</strain>
    </source>
</reference>